<keyword evidence="3" id="KW-0946">Virion</keyword>
<dbReference type="InterPro" id="IPR014867">
    <property type="entry name" value="Spore_coat_CotH_CotH2/3/7"/>
</dbReference>
<keyword evidence="4" id="KW-1185">Reference proteome</keyword>
<keyword evidence="1" id="KW-1133">Transmembrane helix</keyword>
<dbReference type="Proteomes" id="UP000192266">
    <property type="component" value="Unassembled WGS sequence"/>
</dbReference>
<dbReference type="PANTHER" id="PTHR40050">
    <property type="entry name" value="INNER SPORE COAT PROTEIN H"/>
    <property type="match status" value="1"/>
</dbReference>
<dbReference type="STRING" id="645990.SAMN00120144_1742"/>
<feature type="transmembrane region" description="Helical" evidence="1">
    <location>
        <begin position="12"/>
        <end position="32"/>
    </location>
</feature>
<evidence type="ECO:0000313" key="4">
    <source>
        <dbReference type="Proteomes" id="UP000192266"/>
    </source>
</evidence>
<gene>
    <name evidence="3" type="ORF">SAMN00120144_1742</name>
</gene>
<reference evidence="3 4" key="1">
    <citation type="submission" date="2017-04" db="EMBL/GenBank/DDBJ databases">
        <authorList>
            <person name="Afonso C.L."/>
            <person name="Miller P.J."/>
            <person name="Scott M.A."/>
            <person name="Spackman E."/>
            <person name="Goraichik I."/>
            <person name="Dimitrov K.M."/>
            <person name="Suarez D.L."/>
            <person name="Swayne D.E."/>
        </authorList>
    </citation>
    <scope>NUCLEOTIDE SEQUENCE [LARGE SCALE GENOMIC DNA]</scope>
    <source>
        <strain evidence="3 4">DSM 11622</strain>
    </source>
</reference>
<organism evidence="3 4">
    <name type="scientific">Hymenobacter roseosalivarius DSM 11622</name>
    <dbReference type="NCBI Taxonomy" id="645990"/>
    <lineage>
        <taxon>Bacteria</taxon>
        <taxon>Pseudomonadati</taxon>
        <taxon>Bacteroidota</taxon>
        <taxon>Cytophagia</taxon>
        <taxon>Cytophagales</taxon>
        <taxon>Hymenobacteraceae</taxon>
        <taxon>Hymenobacter</taxon>
    </lineage>
</organism>
<name>A0A1W1VZZ8_9BACT</name>
<keyword evidence="3" id="KW-0167">Capsid protein</keyword>
<proteinExistence type="predicted"/>
<feature type="domain" description="Secretion system C-terminal sorting" evidence="2">
    <location>
        <begin position="505"/>
        <end position="574"/>
    </location>
</feature>
<dbReference type="AlphaFoldDB" id="A0A1W1VZZ8"/>
<evidence type="ECO:0000256" key="1">
    <source>
        <dbReference type="SAM" id="Phobius"/>
    </source>
</evidence>
<evidence type="ECO:0000313" key="3">
    <source>
        <dbReference type="EMBL" id="SMB98701.1"/>
    </source>
</evidence>
<dbReference type="InterPro" id="IPR026444">
    <property type="entry name" value="Secre_tail"/>
</dbReference>
<dbReference type="Pfam" id="PF18962">
    <property type="entry name" value="Por_Secre_tail"/>
    <property type="match status" value="1"/>
</dbReference>
<protein>
    <submittedName>
        <fullName evidence="3">Spore coat protein CotH</fullName>
    </submittedName>
</protein>
<keyword evidence="1" id="KW-0472">Membrane</keyword>
<dbReference type="RefSeq" id="WP_084446959.1">
    <property type="nucleotide sequence ID" value="NZ_FWWW01000087.1"/>
</dbReference>
<dbReference type="Pfam" id="PF08757">
    <property type="entry name" value="CotH"/>
    <property type="match status" value="1"/>
</dbReference>
<sequence>MRKFFTTNNLIIIFIVIIITIVNAVAGVTLTVSPKFYHIDHKKGLILVNQNINEISIVGEGAISDIQLDRKYSFIESVPVLSTTNSYQVKSEESMYTLYFTQLPVVQIGAKKEIADSPSVYAGFSMSEITGVVTESAIGIEIRGSFSQTFPKNSYELNFLNDTVTAQSRDIRLLQMRTDNKWNLQAMYNEPLRIRSKVSNELWQNIHQIYYKDKEPEAKNGIDMVYVELFVNAEYKGVYTLSERVDRKQLKLKKYNNGIKGELYKGSEWGGAVTFTALPPFDNTSLTWGGFEYKHPEEETNWSSIYNFVDFVKNSPNEEFYRDYQKKFNLENAVDYFIFLNLSRAADNTGKNIYIAKYKTDDPYYYVPWDLDGVFGTDWQGWNINVTNDILSNGFYDRLMQDRSVNGFRAAVNRRWAELRATVVTEEFILAKFRNNYDYLLANNVYERERKTWRAFERDAEQLTYISTWLKNRLDYLDVAFGSSLIAPNVVLSTANNQINAAFQLYPNPTSDYLTITFDSMPFELIIQDMNGKVILTSALSGKLNKIAVHHLKRGMYMATVKSDKNIKTQKLLIN</sequence>
<dbReference type="NCBIfam" id="TIGR04183">
    <property type="entry name" value="Por_Secre_tail"/>
    <property type="match status" value="1"/>
</dbReference>
<dbReference type="OrthoDB" id="9803752at2"/>
<dbReference type="PANTHER" id="PTHR40050:SF1">
    <property type="entry name" value="INNER SPORE COAT PROTEIN H"/>
    <property type="match status" value="1"/>
</dbReference>
<dbReference type="EMBL" id="FWWW01000087">
    <property type="protein sequence ID" value="SMB98701.1"/>
    <property type="molecule type" value="Genomic_DNA"/>
</dbReference>
<evidence type="ECO:0000259" key="2">
    <source>
        <dbReference type="Pfam" id="PF18962"/>
    </source>
</evidence>
<keyword evidence="1" id="KW-0812">Transmembrane</keyword>
<accession>A0A1W1VZZ8</accession>